<dbReference type="RefSeq" id="WP_213167581.1">
    <property type="nucleotide sequence ID" value="NZ_CP058559.1"/>
</dbReference>
<organism evidence="1 2">
    <name type="scientific">Alkalicella caledoniensis</name>
    <dbReference type="NCBI Taxonomy" id="2731377"/>
    <lineage>
        <taxon>Bacteria</taxon>
        <taxon>Bacillati</taxon>
        <taxon>Bacillota</taxon>
        <taxon>Clostridia</taxon>
        <taxon>Eubacteriales</taxon>
        <taxon>Proteinivoracaceae</taxon>
        <taxon>Alkalicella</taxon>
    </lineage>
</organism>
<dbReference type="AlphaFoldDB" id="A0A7G9W5F5"/>
<gene>
    <name evidence="1" type="ORF">HYG86_03600</name>
</gene>
<dbReference type="Proteomes" id="UP000516160">
    <property type="component" value="Chromosome"/>
</dbReference>
<name>A0A7G9W5F5_ALKCA</name>
<reference evidence="1 2" key="1">
    <citation type="submission" date="2020-07" db="EMBL/GenBank/DDBJ databases">
        <title>Alkalicella. sp. LB2 genome.</title>
        <authorList>
            <person name="Postec A."/>
            <person name="Quemeneur M."/>
        </authorList>
    </citation>
    <scope>NUCLEOTIDE SEQUENCE [LARGE SCALE GENOMIC DNA]</scope>
    <source>
        <strain evidence="1 2">LB2</strain>
    </source>
</reference>
<evidence type="ECO:0000313" key="2">
    <source>
        <dbReference type="Proteomes" id="UP000516160"/>
    </source>
</evidence>
<proteinExistence type="predicted"/>
<dbReference type="EMBL" id="CP058559">
    <property type="protein sequence ID" value="QNO13917.1"/>
    <property type="molecule type" value="Genomic_DNA"/>
</dbReference>
<evidence type="ECO:0000313" key="1">
    <source>
        <dbReference type="EMBL" id="QNO13917.1"/>
    </source>
</evidence>
<accession>A0A7G9W5F5</accession>
<keyword evidence="2" id="KW-1185">Reference proteome</keyword>
<dbReference type="KEGG" id="acae:HYG86_03600"/>
<protein>
    <submittedName>
        <fullName evidence="1">Uncharacterized protein</fullName>
    </submittedName>
</protein>
<sequence length="77" mass="9007">MAEFAFNCGSEITRNDLYRLREQLQNMKLNDRIVIRLEAADATQSEGIVKELEKFGFDYQPHGGHEQEYYYTAIKTT</sequence>